<protein>
    <recommendedName>
        <fullName evidence="4">Calcium-binding protein</fullName>
    </recommendedName>
</protein>
<dbReference type="RefSeq" id="WP_322912990.1">
    <property type="nucleotide sequence ID" value="NZ_JAXBCZ010000002.1"/>
</dbReference>
<dbReference type="AlphaFoldDB" id="A0AAW9KGL4"/>
<feature type="transmembrane region" description="Helical" evidence="1">
    <location>
        <begin position="21"/>
        <end position="41"/>
    </location>
</feature>
<name>A0AAW9KGL4_9ACTO</name>
<gene>
    <name evidence="2" type="ORF">QU665_10555</name>
</gene>
<keyword evidence="1" id="KW-0472">Membrane</keyword>
<dbReference type="EMBL" id="JAXBCZ010000002">
    <property type="protein sequence ID" value="MEA1305498.1"/>
    <property type="molecule type" value="Genomic_DNA"/>
</dbReference>
<dbReference type="Proteomes" id="UP001289581">
    <property type="component" value="Unassembled WGS sequence"/>
</dbReference>
<keyword evidence="3" id="KW-1185">Reference proteome</keyword>
<evidence type="ECO:0000256" key="1">
    <source>
        <dbReference type="SAM" id="Phobius"/>
    </source>
</evidence>
<reference evidence="2 3" key="1">
    <citation type="submission" date="2023-06" db="EMBL/GenBank/DDBJ databases">
        <title>Actinomyces orist ORNL 0101 HMT-893 genome.</title>
        <authorList>
            <person name="Johnston C.D."/>
            <person name="Chen T."/>
            <person name="Dewhirst F.E."/>
        </authorList>
    </citation>
    <scope>NUCLEOTIDE SEQUENCE [LARGE SCALE GENOMIC DNA]</scope>
    <source>
        <strain evidence="2 3">ORNL 0101</strain>
    </source>
</reference>
<comment type="caution">
    <text evidence="2">The sequence shown here is derived from an EMBL/GenBank/DDBJ whole genome shotgun (WGS) entry which is preliminary data.</text>
</comment>
<keyword evidence="1" id="KW-1133">Transmembrane helix</keyword>
<keyword evidence="1" id="KW-0812">Transmembrane</keyword>
<evidence type="ECO:0000313" key="3">
    <source>
        <dbReference type="Proteomes" id="UP001289581"/>
    </source>
</evidence>
<evidence type="ECO:0008006" key="4">
    <source>
        <dbReference type="Google" id="ProtNLM"/>
    </source>
</evidence>
<proteinExistence type="predicted"/>
<sequence length="239" mass="26006">MTVANAPQHAGAIDGSRRGRILRRALLTVCVLALVLGVTVYCHARETGTETPDCSQWEIIFDGYGEASCSEGLLRLKPTSANSHDTTHAGLATSTTVEIEAGGVQTIHTTMTTVKQLREDGEPNAWEVAWLLWNYTDNNHFYALALKPNGWEVSKQDTAYPGYQRFLSSGNTPVYPPGESHDVTVAIDTTKSSEVTFTIIVDGQELGTVTDKQSPYRSGTVAAYCEDSDVTFTPITEDK</sequence>
<organism evidence="2 3">
    <name type="scientific">Actinomyces oris</name>
    <dbReference type="NCBI Taxonomy" id="544580"/>
    <lineage>
        <taxon>Bacteria</taxon>
        <taxon>Bacillati</taxon>
        <taxon>Actinomycetota</taxon>
        <taxon>Actinomycetes</taxon>
        <taxon>Actinomycetales</taxon>
        <taxon>Actinomycetaceae</taxon>
        <taxon>Actinomyces</taxon>
    </lineage>
</organism>
<accession>A0AAW9KGL4</accession>
<dbReference type="Gene3D" id="2.60.120.560">
    <property type="entry name" value="Exo-inulinase, domain 1"/>
    <property type="match status" value="1"/>
</dbReference>
<evidence type="ECO:0000313" key="2">
    <source>
        <dbReference type="EMBL" id="MEA1305498.1"/>
    </source>
</evidence>